<name>A0A081BF27_9HYPH</name>
<sequence>MIPVNKAKIALIKASATKVRKRLVTKKGRAIAEGCRAASVAKPQSKSPERVP</sequence>
<protein>
    <submittedName>
        <fullName evidence="1">Uncharacterized protein</fullName>
    </submittedName>
</protein>
<dbReference type="Proteomes" id="UP000028702">
    <property type="component" value="Unassembled WGS sequence"/>
</dbReference>
<proteinExistence type="predicted"/>
<evidence type="ECO:0000313" key="1">
    <source>
        <dbReference type="EMBL" id="GAK46645.1"/>
    </source>
</evidence>
<dbReference type="AlphaFoldDB" id="A0A081BF27"/>
<reference evidence="1 2" key="1">
    <citation type="submission" date="2014-07" db="EMBL/GenBank/DDBJ databases">
        <title>Tepidicaulis marinum gen. nov., sp. nov., a novel marine bacterium denitrifying nitrate to nitrous oxide strictly under microaerobic conditions.</title>
        <authorList>
            <person name="Takeuchi M."/>
            <person name="Yamagishi T."/>
            <person name="Kamagata Y."/>
            <person name="Oshima K."/>
            <person name="Hattori M."/>
            <person name="Katayama T."/>
            <person name="Hanada S."/>
            <person name="Tamaki H."/>
            <person name="Marumo K."/>
            <person name="Maeda H."/>
            <person name="Nedachi M."/>
            <person name="Iwasaki W."/>
            <person name="Suwa Y."/>
            <person name="Sakata S."/>
        </authorList>
    </citation>
    <scope>NUCLEOTIDE SEQUENCE [LARGE SCALE GENOMIC DNA]</scope>
    <source>
        <strain evidence="1 2">MA2</strain>
    </source>
</reference>
<organism evidence="1 2">
    <name type="scientific">Tepidicaulis marinus</name>
    <dbReference type="NCBI Taxonomy" id="1333998"/>
    <lineage>
        <taxon>Bacteria</taxon>
        <taxon>Pseudomonadati</taxon>
        <taxon>Pseudomonadota</taxon>
        <taxon>Alphaproteobacteria</taxon>
        <taxon>Hyphomicrobiales</taxon>
        <taxon>Parvibaculaceae</taxon>
        <taxon>Tepidicaulis</taxon>
    </lineage>
</organism>
<gene>
    <name evidence="1" type="ORF">M2A_3144</name>
</gene>
<evidence type="ECO:0000313" key="2">
    <source>
        <dbReference type="Proteomes" id="UP000028702"/>
    </source>
</evidence>
<keyword evidence="2" id="KW-1185">Reference proteome</keyword>
<dbReference type="EMBL" id="BBIO01000023">
    <property type="protein sequence ID" value="GAK46645.1"/>
    <property type="molecule type" value="Genomic_DNA"/>
</dbReference>
<comment type="caution">
    <text evidence="1">The sequence shown here is derived from an EMBL/GenBank/DDBJ whole genome shotgun (WGS) entry which is preliminary data.</text>
</comment>
<accession>A0A081BF27</accession>